<dbReference type="PROSITE" id="PS00028">
    <property type="entry name" value="ZINC_FINGER_C2H2_1"/>
    <property type="match status" value="1"/>
</dbReference>
<feature type="region of interest" description="Disordered" evidence="1">
    <location>
        <begin position="109"/>
        <end position="154"/>
    </location>
</feature>
<comment type="caution">
    <text evidence="3">The sequence shown here is derived from an EMBL/GenBank/DDBJ whole genome shotgun (WGS) entry which is preliminary data.</text>
</comment>
<dbReference type="AlphaFoldDB" id="A0A8H7QM89"/>
<protein>
    <recommendedName>
        <fullName evidence="2">C2H2-type domain-containing protein</fullName>
    </recommendedName>
</protein>
<evidence type="ECO:0000313" key="3">
    <source>
        <dbReference type="EMBL" id="KAG2194131.1"/>
    </source>
</evidence>
<evidence type="ECO:0000259" key="2">
    <source>
        <dbReference type="PROSITE" id="PS00028"/>
    </source>
</evidence>
<evidence type="ECO:0000313" key="4">
    <source>
        <dbReference type="Proteomes" id="UP000603453"/>
    </source>
</evidence>
<accession>A0A8H7QM89</accession>
<dbReference type="InterPro" id="IPR013087">
    <property type="entry name" value="Znf_C2H2_type"/>
</dbReference>
<evidence type="ECO:0000256" key="1">
    <source>
        <dbReference type="SAM" id="MobiDB-lite"/>
    </source>
</evidence>
<dbReference type="OrthoDB" id="2287072at2759"/>
<keyword evidence="4" id="KW-1185">Reference proteome</keyword>
<feature type="domain" description="C2H2-type" evidence="2">
    <location>
        <begin position="25"/>
        <end position="46"/>
    </location>
</feature>
<organism evidence="3 4">
    <name type="scientific">Mucor saturninus</name>
    <dbReference type="NCBI Taxonomy" id="64648"/>
    <lineage>
        <taxon>Eukaryota</taxon>
        <taxon>Fungi</taxon>
        <taxon>Fungi incertae sedis</taxon>
        <taxon>Mucoromycota</taxon>
        <taxon>Mucoromycotina</taxon>
        <taxon>Mucoromycetes</taxon>
        <taxon>Mucorales</taxon>
        <taxon>Mucorineae</taxon>
        <taxon>Mucoraceae</taxon>
        <taxon>Mucor</taxon>
    </lineage>
</organism>
<proteinExistence type="predicted"/>
<reference evidence="3" key="1">
    <citation type="submission" date="2020-12" db="EMBL/GenBank/DDBJ databases">
        <title>Metabolic potential, ecology and presence of endohyphal bacteria is reflected in genomic diversity of Mucoromycotina.</title>
        <authorList>
            <person name="Muszewska A."/>
            <person name="Okrasinska A."/>
            <person name="Steczkiewicz K."/>
            <person name="Drgas O."/>
            <person name="Orlowska M."/>
            <person name="Perlinska-Lenart U."/>
            <person name="Aleksandrzak-Piekarczyk T."/>
            <person name="Szatraj K."/>
            <person name="Zielenkiewicz U."/>
            <person name="Pilsyk S."/>
            <person name="Malc E."/>
            <person name="Mieczkowski P."/>
            <person name="Kruszewska J.S."/>
            <person name="Biernat P."/>
            <person name="Pawlowska J."/>
        </authorList>
    </citation>
    <scope>NUCLEOTIDE SEQUENCE</scope>
    <source>
        <strain evidence="3">WA0000017839</strain>
    </source>
</reference>
<feature type="compositionally biased region" description="Low complexity" evidence="1">
    <location>
        <begin position="124"/>
        <end position="136"/>
    </location>
</feature>
<dbReference type="EMBL" id="JAEPRD010000204">
    <property type="protein sequence ID" value="KAG2194131.1"/>
    <property type="molecule type" value="Genomic_DNA"/>
</dbReference>
<gene>
    <name evidence="3" type="ORF">INT47_004201</name>
</gene>
<sequence length="172" mass="19656">MRARRNSTGSRSGKGRRSILLRHACYICGGLMSNAGPTLNHLFNIHGFDLPSRERSRRRPQEPAYEFVRDPEMGYDEVHLACPSCWFHCPDGNLDALCKHTQDEHDPIEVDTEKRNSMRRPSRSRSNSVTSTRQSSQPPPPTTPTQEETNETRQIAKKLAELTELFQTFFKG</sequence>
<name>A0A8H7QM89_9FUNG</name>
<dbReference type="Proteomes" id="UP000603453">
    <property type="component" value="Unassembled WGS sequence"/>
</dbReference>